<evidence type="ECO:0000256" key="1">
    <source>
        <dbReference type="SAM" id="MobiDB-lite"/>
    </source>
</evidence>
<name>A0A5C6U213_9BURK</name>
<evidence type="ECO:0000313" key="2">
    <source>
        <dbReference type="EMBL" id="TXC66937.1"/>
    </source>
</evidence>
<feature type="compositionally biased region" description="Basic residues" evidence="1">
    <location>
        <begin position="262"/>
        <end position="274"/>
    </location>
</feature>
<dbReference type="Proteomes" id="UP000321832">
    <property type="component" value="Unassembled WGS sequence"/>
</dbReference>
<dbReference type="SUPFAM" id="SSF48695">
    <property type="entry name" value="Multiheme cytochromes"/>
    <property type="match status" value="1"/>
</dbReference>
<dbReference type="EMBL" id="VOPW01000001">
    <property type="protein sequence ID" value="TXC66937.1"/>
    <property type="molecule type" value="Genomic_DNA"/>
</dbReference>
<feature type="compositionally biased region" description="Low complexity" evidence="1">
    <location>
        <begin position="251"/>
        <end position="261"/>
    </location>
</feature>
<dbReference type="InterPro" id="IPR036280">
    <property type="entry name" value="Multihaem_cyt_sf"/>
</dbReference>
<comment type="caution">
    <text evidence="2">The sequence shown here is derived from an EMBL/GenBank/DDBJ whole genome shotgun (WGS) entry which is preliminary data.</text>
</comment>
<evidence type="ECO:0000313" key="3">
    <source>
        <dbReference type="Proteomes" id="UP000321832"/>
    </source>
</evidence>
<feature type="region of interest" description="Disordered" evidence="1">
    <location>
        <begin position="251"/>
        <end position="311"/>
    </location>
</feature>
<evidence type="ECO:0008006" key="4">
    <source>
        <dbReference type="Google" id="ProtNLM"/>
    </source>
</evidence>
<accession>A0A5C6U213</accession>
<reference evidence="2 3" key="1">
    <citation type="submission" date="2019-08" db="EMBL/GenBank/DDBJ databases">
        <authorList>
            <person name="Khan S.A."/>
            <person name="Jeon C.O."/>
            <person name="Jeong S.E."/>
        </authorList>
    </citation>
    <scope>NUCLEOTIDE SEQUENCE [LARGE SCALE GENOMIC DNA]</scope>
    <source>
        <strain evidence="3">IMCC1728</strain>
    </source>
</reference>
<dbReference type="AlphaFoldDB" id="A0A5C6U213"/>
<gene>
    <name evidence="2" type="ORF">FSC37_17660</name>
</gene>
<protein>
    <recommendedName>
        <fullName evidence="4">Transcription factor zinc-finger domain-containing protein</fullName>
    </recommendedName>
</protein>
<keyword evidence="3" id="KW-1185">Reference proteome</keyword>
<organism evidence="2 3">
    <name type="scientific">Piscinibacter aquaticus</name>
    <dbReference type="NCBI Taxonomy" id="392597"/>
    <lineage>
        <taxon>Bacteria</taxon>
        <taxon>Pseudomonadati</taxon>
        <taxon>Pseudomonadota</taxon>
        <taxon>Betaproteobacteria</taxon>
        <taxon>Burkholderiales</taxon>
        <taxon>Sphaerotilaceae</taxon>
        <taxon>Piscinibacter</taxon>
    </lineage>
</organism>
<feature type="compositionally biased region" description="Basic and acidic residues" evidence="1">
    <location>
        <begin position="293"/>
        <end position="311"/>
    </location>
</feature>
<proteinExistence type="predicted"/>
<sequence>MAVAAASEPTIACGNCHEPMRRLMLPGHYGRSVEIDLCSHCHLVWFDQTETARLSGPALLDLIGAMAGSQSLPHRTLDPKAGCARCGAALKTVHNRSRWGQSLHLECRAGHGAYQTFSQFLQEKGLLRPMSRIDRARLIETQGRIDCVNCGASVGRDEEHCSYCGSVPSLLDVARLSRALDPEGALAPQAVHRDAASQQALQCGACGAALPPGLSVDCAQCGATLAISRLADAHERVATLGPALRAHAAAGAGGDQAAASGARHRSAASPRIRRHDGGGSGGPARRTSSGRRVRLERPLRPRHQPDPRGADRARDLVRLVLLGLKRLAVQVSAINCSISACNCAKSG</sequence>